<sequence length="221" mass="25227">MQHHIIYVHGFNSSPGSFKALQLKAFVEQNQLEPTYHAPMLSHWPEKAMEALEDLLEQIKSGDQAKGKITRILLVGSSLGGFYSTYLMARYPGLKAFLINPAVFPQELLPAYLGLNTNLYTGEQYELTQDHMQQLRHLHLAEPACTQNIKVLLQTDDEILDYRRAENYYRQADVTVILGGDHGFQNFEQHFTDLLDFAGISYPDQLTMPEDDAVLKLREQV</sequence>
<dbReference type="InterPro" id="IPR008886">
    <property type="entry name" value="UPF0227/Esterase_YqiA"/>
</dbReference>
<dbReference type="Pfam" id="PF05728">
    <property type="entry name" value="UPF0227"/>
    <property type="match status" value="1"/>
</dbReference>
<evidence type="ECO:0008006" key="3">
    <source>
        <dbReference type="Google" id="ProtNLM"/>
    </source>
</evidence>
<evidence type="ECO:0000313" key="2">
    <source>
        <dbReference type="Proteomes" id="UP000190064"/>
    </source>
</evidence>
<dbReference type="STRING" id="966.BTA35_0208520"/>
<gene>
    <name evidence="1" type="ORF">BTA35_0208520</name>
</gene>
<proteinExistence type="predicted"/>
<accession>A0A1T1HC02</accession>
<dbReference type="Gene3D" id="3.40.50.1820">
    <property type="entry name" value="alpha/beta hydrolase"/>
    <property type="match status" value="1"/>
</dbReference>
<dbReference type="Proteomes" id="UP000190064">
    <property type="component" value="Unassembled WGS sequence"/>
</dbReference>
<dbReference type="EMBL" id="MTSD02000003">
    <property type="protein sequence ID" value="OOV87398.1"/>
    <property type="molecule type" value="Genomic_DNA"/>
</dbReference>
<dbReference type="PANTHER" id="PTHR35602:SF3">
    <property type="entry name" value="ESTERASE YQIA"/>
    <property type="match status" value="1"/>
</dbReference>
<name>A0A1T1HC02_OCELI</name>
<evidence type="ECO:0000313" key="1">
    <source>
        <dbReference type="EMBL" id="OOV87398.1"/>
    </source>
</evidence>
<protein>
    <recommendedName>
        <fullName evidence="3">Esterase</fullName>
    </recommendedName>
</protein>
<comment type="caution">
    <text evidence="1">The sequence shown here is derived from an EMBL/GenBank/DDBJ whole genome shotgun (WGS) entry which is preliminary data.</text>
</comment>
<reference evidence="1" key="1">
    <citation type="submission" date="2017-02" db="EMBL/GenBank/DDBJ databases">
        <title>Draft Genome Sequence of the Salt Water Bacterium Oceanospirillum linum ATCC 11336.</title>
        <authorList>
            <person name="Trachtenberg A.M."/>
            <person name="Carney J.G."/>
            <person name="Linnane J.D."/>
            <person name="Rheaume B.A."/>
            <person name="Pitts N.L."/>
            <person name="Mykles D.L."/>
            <person name="Maclea K.S."/>
        </authorList>
    </citation>
    <scope>NUCLEOTIDE SEQUENCE [LARGE SCALE GENOMIC DNA]</scope>
    <source>
        <strain evidence="1">ATCC 11336</strain>
    </source>
</reference>
<dbReference type="SUPFAM" id="SSF53474">
    <property type="entry name" value="alpha/beta-Hydrolases"/>
    <property type="match status" value="1"/>
</dbReference>
<dbReference type="PANTHER" id="PTHR35602">
    <property type="entry name" value="ESTERASE YQIA-RELATED"/>
    <property type="match status" value="1"/>
</dbReference>
<dbReference type="InterPro" id="IPR029058">
    <property type="entry name" value="AB_hydrolase_fold"/>
</dbReference>
<organism evidence="1 2">
    <name type="scientific">Oceanospirillum linum</name>
    <dbReference type="NCBI Taxonomy" id="966"/>
    <lineage>
        <taxon>Bacteria</taxon>
        <taxon>Pseudomonadati</taxon>
        <taxon>Pseudomonadota</taxon>
        <taxon>Gammaproteobacteria</taxon>
        <taxon>Oceanospirillales</taxon>
        <taxon>Oceanospirillaceae</taxon>
        <taxon>Oceanospirillum</taxon>
    </lineage>
</organism>
<dbReference type="AlphaFoldDB" id="A0A1T1HC02"/>
<keyword evidence="2" id="KW-1185">Reference proteome</keyword>